<gene>
    <name evidence="8" type="ORF">SAMN05445060_3839</name>
</gene>
<accession>A0A1N7HBA0</accession>
<sequence length="498" mass="50716">MSDRAKKYLTETALTVGALAGVLCVLVAIVSVVGGFSPLVVRSGSMSPTIGVGDIAVARTVPADDVHVGDIVSVTRADGARVTHRVAQIQTRVGNSTTMTLHGDANRVPDAEPYTVTTVDRVAFHVPKLGYVLTWFATPYVWALTTLVVLALLWIAFRPDRSWRQSQRGRHSTAPRRSRSISIAMQVTAVAVVVASAVAGYSRTSGTLAALTDSATATGTVSAGRPTAPASLSCATVSTGLLSSAAQLSWPNPTASHGYDYQLTFTPSLLGTTRVVTVAVSTTNPATLQVSSDYVTTILGLSVLGIYTVELRSKVGNFTSSGSVSIKLNVLLDSVTCGSSAGTVSAATATRQAARAAVPSTTSTSTTATPSIAQAATSETTPPTAAPTTSAAPDTTTTTSTSEAPTTSAAPTTEETPVPVGTLSPGGDYRASATDGVVVIRNVATGTAEYQGSGSTVEWTGTSTLRVTAADGSTTDLTRSGGTWAVATPVVTETTPAG</sequence>
<evidence type="ECO:0000313" key="9">
    <source>
        <dbReference type="Proteomes" id="UP000186218"/>
    </source>
</evidence>
<keyword evidence="3 7" id="KW-1133">Transmembrane helix</keyword>
<dbReference type="PANTHER" id="PTHR10806:SF6">
    <property type="entry name" value="SIGNAL PEPTIDASE COMPLEX CATALYTIC SUBUNIT SEC11"/>
    <property type="match status" value="1"/>
</dbReference>
<dbReference type="CDD" id="cd06462">
    <property type="entry name" value="Peptidase_S24_S26"/>
    <property type="match status" value="1"/>
</dbReference>
<dbReference type="GO" id="GO:0006465">
    <property type="term" value="P:signal peptide processing"/>
    <property type="evidence" value="ECO:0007669"/>
    <property type="project" value="UniProtKB-UniRule"/>
</dbReference>
<dbReference type="SUPFAM" id="SSF51306">
    <property type="entry name" value="LexA/Signal peptidase"/>
    <property type="match status" value="1"/>
</dbReference>
<dbReference type="InterPro" id="IPR036286">
    <property type="entry name" value="LexA/Signal_pep-like_sf"/>
</dbReference>
<evidence type="ECO:0000256" key="1">
    <source>
        <dbReference type="ARBA" id="ARBA00004370"/>
    </source>
</evidence>
<dbReference type="GO" id="GO:0004252">
    <property type="term" value="F:serine-type endopeptidase activity"/>
    <property type="evidence" value="ECO:0007669"/>
    <property type="project" value="UniProtKB-UniRule"/>
</dbReference>
<evidence type="ECO:0000256" key="2">
    <source>
        <dbReference type="ARBA" id="ARBA00022692"/>
    </source>
</evidence>
<dbReference type="Proteomes" id="UP000186218">
    <property type="component" value="Unassembled WGS sequence"/>
</dbReference>
<evidence type="ECO:0000256" key="4">
    <source>
        <dbReference type="ARBA" id="ARBA00023136"/>
    </source>
</evidence>
<evidence type="ECO:0000256" key="7">
    <source>
        <dbReference type="SAM" id="Phobius"/>
    </source>
</evidence>
<evidence type="ECO:0000313" key="8">
    <source>
        <dbReference type="EMBL" id="SIS21958.1"/>
    </source>
</evidence>
<organism evidence="8 9">
    <name type="scientific">Williamsia sterculiae</name>
    <dbReference type="NCBI Taxonomy" id="1344003"/>
    <lineage>
        <taxon>Bacteria</taxon>
        <taxon>Bacillati</taxon>
        <taxon>Actinomycetota</taxon>
        <taxon>Actinomycetes</taxon>
        <taxon>Mycobacteriales</taxon>
        <taxon>Nocardiaceae</taxon>
        <taxon>Williamsia</taxon>
    </lineage>
</organism>
<keyword evidence="2 7" id="KW-0812">Transmembrane</keyword>
<feature type="compositionally biased region" description="Low complexity" evidence="6">
    <location>
        <begin position="354"/>
        <end position="417"/>
    </location>
</feature>
<dbReference type="STRING" id="1344003.SAMN05445060_3839"/>
<protein>
    <recommendedName>
        <fullName evidence="5">Signal peptidase I</fullName>
        <ecNumber evidence="5">3.4.21.89</ecNumber>
    </recommendedName>
</protein>
<keyword evidence="4 7" id="KW-0472">Membrane</keyword>
<keyword evidence="9" id="KW-1185">Reference proteome</keyword>
<dbReference type="OrthoDB" id="3790724at2"/>
<reference evidence="8 9" key="1">
    <citation type="submission" date="2017-01" db="EMBL/GenBank/DDBJ databases">
        <authorList>
            <person name="Mah S.A."/>
            <person name="Swanson W.J."/>
            <person name="Moy G.W."/>
            <person name="Vacquier V.D."/>
        </authorList>
    </citation>
    <scope>NUCLEOTIDE SEQUENCE [LARGE SCALE GENOMIC DNA]</scope>
    <source>
        <strain evidence="8 9">CPCC 203464</strain>
    </source>
</reference>
<comment type="subcellular location">
    <subcellularLocation>
        <location evidence="1">Membrane</location>
    </subcellularLocation>
</comment>
<dbReference type="InterPro" id="IPR001733">
    <property type="entry name" value="Peptidase_S26B"/>
</dbReference>
<dbReference type="AlphaFoldDB" id="A0A1N7HBA0"/>
<dbReference type="EC" id="3.4.21.89" evidence="5"/>
<dbReference type="RefSeq" id="WP_076482651.1">
    <property type="nucleotide sequence ID" value="NZ_FTNT01000014.1"/>
</dbReference>
<feature type="region of interest" description="Disordered" evidence="6">
    <location>
        <begin position="354"/>
        <end position="430"/>
    </location>
</feature>
<evidence type="ECO:0000256" key="6">
    <source>
        <dbReference type="SAM" id="MobiDB-lite"/>
    </source>
</evidence>
<dbReference type="NCBIfam" id="TIGR02228">
    <property type="entry name" value="sigpep_I_arch"/>
    <property type="match status" value="1"/>
</dbReference>
<feature type="transmembrane region" description="Helical" evidence="7">
    <location>
        <begin position="178"/>
        <end position="201"/>
    </location>
</feature>
<evidence type="ECO:0000256" key="3">
    <source>
        <dbReference type="ARBA" id="ARBA00022989"/>
    </source>
</evidence>
<feature type="transmembrane region" description="Helical" evidence="7">
    <location>
        <begin position="12"/>
        <end position="36"/>
    </location>
</feature>
<dbReference type="GO" id="GO:0016020">
    <property type="term" value="C:membrane"/>
    <property type="evidence" value="ECO:0007669"/>
    <property type="project" value="UniProtKB-SubCell"/>
</dbReference>
<dbReference type="EMBL" id="FTNT01000014">
    <property type="protein sequence ID" value="SIS21958.1"/>
    <property type="molecule type" value="Genomic_DNA"/>
</dbReference>
<proteinExistence type="predicted"/>
<dbReference type="PANTHER" id="PTHR10806">
    <property type="entry name" value="SIGNAL PEPTIDASE COMPLEX CATALYTIC SUBUNIT SEC11"/>
    <property type="match status" value="1"/>
</dbReference>
<evidence type="ECO:0000256" key="5">
    <source>
        <dbReference type="NCBIfam" id="TIGR02228"/>
    </source>
</evidence>
<feature type="transmembrane region" description="Helical" evidence="7">
    <location>
        <begin position="140"/>
        <end position="157"/>
    </location>
</feature>
<name>A0A1N7HBA0_9NOCA</name>
<dbReference type="GO" id="GO:0009003">
    <property type="term" value="F:signal peptidase activity"/>
    <property type="evidence" value="ECO:0007669"/>
    <property type="project" value="UniProtKB-EC"/>
</dbReference>